<accession>A0ABU3ZND6</accession>
<dbReference type="Pfam" id="PF02264">
    <property type="entry name" value="LamB"/>
    <property type="match status" value="1"/>
</dbReference>
<dbReference type="SUPFAM" id="SSF56935">
    <property type="entry name" value="Porins"/>
    <property type="match status" value="1"/>
</dbReference>
<proteinExistence type="predicted"/>
<evidence type="ECO:0000313" key="3">
    <source>
        <dbReference type="Proteomes" id="UP001186452"/>
    </source>
</evidence>
<dbReference type="Gene3D" id="2.40.170.10">
    <property type="entry name" value="Porin, LamB type"/>
    <property type="match status" value="1"/>
</dbReference>
<keyword evidence="1" id="KW-0732">Signal</keyword>
<evidence type="ECO:0000313" key="2">
    <source>
        <dbReference type="EMBL" id="MDV5171616.1"/>
    </source>
</evidence>
<gene>
    <name evidence="2" type="ORF">R2X38_21695</name>
</gene>
<comment type="caution">
    <text evidence="2">The sequence shown here is derived from an EMBL/GenBank/DDBJ whole genome shotgun (WGS) entry which is preliminary data.</text>
</comment>
<keyword evidence="3" id="KW-1185">Reference proteome</keyword>
<dbReference type="Proteomes" id="UP001186452">
    <property type="component" value="Unassembled WGS sequence"/>
</dbReference>
<dbReference type="EMBL" id="JAWJZI010000014">
    <property type="protein sequence ID" value="MDV5171616.1"/>
    <property type="molecule type" value="Genomic_DNA"/>
</dbReference>
<organism evidence="2 3">
    <name type="scientific">Photobacterium rosenbergii</name>
    <dbReference type="NCBI Taxonomy" id="294936"/>
    <lineage>
        <taxon>Bacteria</taxon>
        <taxon>Pseudomonadati</taxon>
        <taxon>Pseudomonadota</taxon>
        <taxon>Gammaproteobacteria</taxon>
        <taxon>Vibrionales</taxon>
        <taxon>Vibrionaceae</taxon>
        <taxon>Photobacterium</taxon>
    </lineage>
</organism>
<feature type="signal peptide" evidence="1">
    <location>
        <begin position="1"/>
        <end position="24"/>
    </location>
</feature>
<feature type="chain" id="PRO_5046354109" evidence="1">
    <location>
        <begin position="25"/>
        <end position="436"/>
    </location>
</feature>
<dbReference type="RefSeq" id="WP_317524436.1">
    <property type="nucleotide sequence ID" value="NZ_JAWJZI010000014.1"/>
</dbReference>
<reference evidence="2 3" key="1">
    <citation type="submission" date="2023-10" db="EMBL/GenBank/DDBJ databases">
        <title>Marine bacteria isolated from horseshoe crab.</title>
        <authorList>
            <person name="Cheng T.H."/>
        </authorList>
    </citation>
    <scope>NUCLEOTIDE SEQUENCE [LARGE SCALE GENOMIC DNA]</scope>
    <source>
        <strain evidence="2 3">HSC6</strain>
    </source>
</reference>
<dbReference type="InterPro" id="IPR036998">
    <property type="entry name" value="Porin_LamB_sf"/>
</dbReference>
<sequence length="436" mass="48473">MKQTSLVVAISAALMATASAPTFADDSFTFNGYAMVASDFQAETGKAKNLAFHIDPTGPNQDPRGKMGDMANSYWHDMFTAIAMNKRWNDVAEEGQWADLTFELVGYGDKSVEAQQLFARYGGLDFLPEDATVWAGRRYTGERIRIFAYNIRELNADAGFGYNSDNFDFTIGYNQDDMSGWSGEDQLFKTAEPSRALGDFAYRIGQFELGATYVKELEDKTTELGVPQPHNGTKRDAISAFAKYKFGSYAGLDGNSTFIVQAGKGVIAPYLNTNRITVLSEEDDKSMRASYYGMINQFDGFTIEPALVYEYTDRAEDRKVTELRDLNPMLPGKTFEYGSETEQKVFAGVNVYQPVTNHISMQYEAIYAHMTNRNGVDGADGGMYKIAAGPSIQLKTLPWVAPITNFSVAYAGGDQVITDLDVDNEWRVGFRMEAFF</sequence>
<name>A0ABU3ZND6_9GAMM</name>
<dbReference type="InterPro" id="IPR003192">
    <property type="entry name" value="Porin_LamB"/>
</dbReference>
<protein>
    <submittedName>
        <fullName evidence="2">Carbohydrate porin</fullName>
    </submittedName>
</protein>
<evidence type="ECO:0000256" key="1">
    <source>
        <dbReference type="SAM" id="SignalP"/>
    </source>
</evidence>